<protein>
    <recommendedName>
        <fullName evidence="3">GYF domain-containing protein</fullName>
    </recommendedName>
</protein>
<name>A0A382ZY23_9ZZZZ</name>
<dbReference type="AlphaFoldDB" id="A0A382ZY23"/>
<feature type="compositionally biased region" description="Basic and acidic residues" evidence="1">
    <location>
        <begin position="68"/>
        <end position="100"/>
    </location>
</feature>
<accession>A0A382ZY23</accession>
<feature type="non-terminal residue" evidence="2">
    <location>
        <position position="217"/>
    </location>
</feature>
<feature type="compositionally biased region" description="Basic and acidic residues" evidence="1">
    <location>
        <begin position="112"/>
        <end position="129"/>
    </location>
</feature>
<reference evidence="2" key="1">
    <citation type="submission" date="2018-05" db="EMBL/GenBank/DDBJ databases">
        <authorList>
            <person name="Lanie J.A."/>
            <person name="Ng W.-L."/>
            <person name="Kazmierczak K.M."/>
            <person name="Andrzejewski T.M."/>
            <person name="Davidsen T.M."/>
            <person name="Wayne K.J."/>
            <person name="Tettelin H."/>
            <person name="Glass J.I."/>
            <person name="Rusch D."/>
            <person name="Podicherti R."/>
            <person name="Tsui H.-C.T."/>
            <person name="Winkler M.E."/>
        </authorList>
    </citation>
    <scope>NUCLEOTIDE SEQUENCE</scope>
</reference>
<feature type="region of interest" description="Disordered" evidence="1">
    <location>
        <begin position="58"/>
        <end position="129"/>
    </location>
</feature>
<evidence type="ECO:0008006" key="3">
    <source>
        <dbReference type="Google" id="ProtNLM"/>
    </source>
</evidence>
<sequence length="217" mass="24423">MASDLWYCSLKSGVWGPASKQEVEKILKDGYLNKKTWVRKKEDENWIALEDADLFPLEEIPDISSVETNKKTADADLPEKKAEEKIPDTADSKEKPKVETPTEDEDSIPVDPQEKQGAEDDSPSEKKAIAAEVTQKSKEALIAFGEKGQQALQAIDLDQKKEQAKATFNLYRLFWTRVLKSDFSVIKSTEEEADKLKSGPENVSSPLAQDYASWRRS</sequence>
<dbReference type="EMBL" id="UINC01187262">
    <property type="protein sequence ID" value="SVD99895.1"/>
    <property type="molecule type" value="Genomic_DNA"/>
</dbReference>
<evidence type="ECO:0000256" key="1">
    <source>
        <dbReference type="SAM" id="MobiDB-lite"/>
    </source>
</evidence>
<gene>
    <name evidence="2" type="ORF">METZ01_LOCUS452749</name>
</gene>
<feature type="region of interest" description="Disordered" evidence="1">
    <location>
        <begin position="190"/>
        <end position="217"/>
    </location>
</feature>
<organism evidence="2">
    <name type="scientific">marine metagenome</name>
    <dbReference type="NCBI Taxonomy" id="408172"/>
    <lineage>
        <taxon>unclassified sequences</taxon>
        <taxon>metagenomes</taxon>
        <taxon>ecological metagenomes</taxon>
    </lineage>
</organism>
<evidence type="ECO:0000313" key="2">
    <source>
        <dbReference type="EMBL" id="SVD99895.1"/>
    </source>
</evidence>
<proteinExistence type="predicted"/>